<dbReference type="EMBL" id="KV453841">
    <property type="protein sequence ID" value="ODV91936.1"/>
    <property type="molecule type" value="Genomic_DNA"/>
</dbReference>
<evidence type="ECO:0000256" key="8">
    <source>
        <dbReference type="RuleBase" id="RU367076"/>
    </source>
</evidence>
<dbReference type="OrthoDB" id="272392at2759"/>
<dbReference type="Pfam" id="PF22536">
    <property type="entry name" value="WHD_POLR3C"/>
    <property type="match status" value="1"/>
</dbReference>
<reference evidence="13" key="1">
    <citation type="submission" date="2016-02" db="EMBL/GenBank/DDBJ databases">
        <title>Comparative genomics of biotechnologically important yeasts.</title>
        <authorList>
            <consortium name="DOE Joint Genome Institute"/>
            <person name="Riley R."/>
            <person name="Haridas S."/>
            <person name="Wolfe K.H."/>
            <person name="Lopes M.R."/>
            <person name="Hittinger C.T."/>
            <person name="Goker M."/>
            <person name="Salamov A."/>
            <person name="Wisecaver J."/>
            <person name="Long T.M."/>
            <person name="Aerts A.L."/>
            <person name="Barry K."/>
            <person name="Choi C."/>
            <person name="Clum A."/>
            <person name="Coughlan A.Y."/>
            <person name="Deshpande S."/>
            <person name="Douglass A.P."/>
            <person name="Hanson S.J."/>
            <person name="Klenk H.-P."/>
            <person name="Labutti K."/>
            <person name="Lapidus A."/>
            <person name="Lindquist E."/>
            <person name="Lipzen A."/>
            <person name="Meier-Kolthoff J.P."/>
            <person name="Ohm R.A."/>
            <person name="Otillar R.P."/>
            <person name="Pangilinan J."/>
            <person name="Peng Y."/>
            <person name="Rokas A."/>
            <person name="Rosa C.A."/>
            <person name="Scheuner C."/>
            <person name="Sibirny A.A."/>
            <person name="Slot J.C."/>
            <person name="Stielow J.B."/>
            <person name="Sun H."/>
            <person name="Kurtzman C.P."/>
            <person name="Blackwell M."/>
            <person name="Jeffries T.W."/>
            <person name="Grigoriev I.V."/>
        </authorList>
    </citation>
    <scope>NUCLEOTIDE SEQUENCE [LARGE SCALE GENOMIC DNA]</scope>
    <source>
        <strain evidence="13">NRRL Y-17796</strain>
    </source>
</reference>
<keyword evidence="6 8" id="KW-0539">Nucleus</keyword>
<feature type="domain" description="RNA polymerase III subunit RPC82-related helix-turn-helix" evidence="10">
    <location>
        <begin position="10"/>
        <end position="66"/>
    </location>
</feature>
<dbReference type="GO" id="GO:0006351">
    <property type="term" value="P:DNA-templated transcription"/>
    <property type="evidence" value="ECO:0007669"/>
    <property type="project" value="InterPro"/>
</dbReference>
<evidence type="ECO:0000256" key="7">
    <source>
        <dbReference type="ARBA" id="ARBA00025127"/>
    </source>
</evidence>
<dbReference type="GO" id="GO:0005666">
    <property type="term" value="C:RNA polymerase III complex"/>
    <property type="evidence" value="ECO:0007669"/>
    <property type="project" value="UniProtKB-UniRule"/>
</dbReference>
<evidence type="ECO:0000256" key="3">
    <source>
        <dbReference type="ARBA" id="ARBA00016689"/>
    </source>
</evidence>
<dbReference type="InterPro" id="IPR008806">
    <property type="entry name" value="RNA_pol_III_Rpc82_C"/>
</dbReference>
<evidence type="ECO:0000313" key="13">
    <source>
        <dbReference type="Proteomes" id="UP000095023"/>
    </source>
</evidence>
<evidence type="ECO:0000256" key="6">
    <source>
        <dbReference type="ARBA" id="ARBA00023242"/>
    </source>
</evidence>
<name>A0A1E4TJL8_9ASCO</name>
<dbReference type="GO" id="GO:0003697">
    <property type="term" value="F:single-stranded DNA binding"/>
    <property type="evidence" value="ECO:0007669"/>
    <property type="project" value="UniProtKB-UniRule"/>
</dbReference>
<protein>
    <recommendedName>
        <fullName evidence="3 8">DNA-directed RNA polymerase III subunit RPC3</fullName>
        <shortName evidence="8">RNA polymerase III subunit C3</shortName>
    </recommendedName>
</protein>
<gene>
    <name evidence="12" type="ORF">CANCADRAFT_30227</name>
</gene>
<proteinExistence type="inferred from homology"/>
<evidence type="ECO:0000259" key="9">
    <source>
        <dbReference type="Pfam" id="PF05645"/>
    </source>
</evidence>
<comment type="subcellular location">
    <subcellularLocation>
        <location evidence="1 8">Nucleus</location>
    </subcellularLocation>
</comment>
<accession>A0A1E4TJL8</accession>
<comment type="similarity">
    <text evidence="8">Belongs to the RNA polymerase beta chain family.</text>
</comment>
<feature type="domain" description="RNA polymerase III Rpc82 C -terminal" evidence="9">
    <location>
        <begin position="124"/>
        <end position="338"/>
    </location>
</feature>
<evidence type="ECO:0000256" key="1">
    <source>
        <dbReference type="ARBA" id="ARBA00004123"/>
    </source>
</evidence>
<dbReference type="Proteomes" id="UP000095023">
    <property type="component" value="Unassembled WGS sequence"/>
</dbReference>
<dbReference type="Gene3D" id="1.10.10.10">
    <property type="entry name" value="Winged helix-like DNA-binding domain superfamily/Winged helix DNA-binding domain"/>
    <property type="match status" value="2"/>
</dbReference>
<evidence type="ECO:0000259" key="11">
    <source>
        <dbReference type="Pfam" id="PF22536"/>
    </source>
</evidence>
<dbReference type="InterPro" id="IPR036388">
    <property type="entry name" value="WH-like_DNA-bd_sf"/>
</dbReference>
<dbReference type="InterPro" id="IPR039748">
    <property type="entry name" value="RPC3"/>
</dbReference>
<dbReference type="PANTHER" id="PTHR12949">
    <property type="entry name" value="RNA POLYMERASE III DNA DIRECTED -RELATED"/>
    <property type="match status" value="1"/>
</dbReference>
<evidence type="ECO:0000313" key="12">
    <source>
        <dbReference type="EMBL" id="ODV91936.1"/>
    </source>
</evidence>
<organism evidence="12 13">
    <name type="scientific">Tortispora caseinolytica NRRL Y-17796</name>
    <dbReference type="NCBI Taxonomy" id="767744"/>
    <lineage>
        <taxon>Eukaryota</taxon>
        <taxon>Fungi</taxon>
        <taxon>Dikarya</taxon>
        <taxon>Ascomycota</taxon>
        <taxon>Saccharomycotina</taxon>
        <taxon>Trigonopsidomycetes</taxon>
        <taxon>Trigonopsidales</taxon>
        <taxon>Trigonopsidaceae</taxon>
        <taxon>Tortispora</taxon>
    </lineage>
</organism>
<dbReference type="AlphaFoldDB" id="A0A1E4TJL8"/>
<dbReference type="Pfam" id="PF08221">
    <property type="entry name" value="HTH_9"/>
    <property type="match status" value="1"/>
</dbReference>
<dbReference type="InterPro" id="IPR013197">
    <property type="entry name" value="RNA_pol_III_RPC82-rel_HTH"/>
</dbReference>
<sequence length="507" mass="58231">MSVHAKRLGVLLVRDMYGDVAGDIVQDIFWHGRRTAIQISKSTKYDLKFVLKTLLILIQVGLVQWYANYYIVPYHHALRLLRFGSMMRYAEAYGPGAEKVVRLLLTYGSLEKARIPAELEPLVTKMSADYFIVSLNRVRYTPCSHIYDELERAALQSIPLKSSISEAKRQQEASASAIAAFRDVMSRHGKAPGTGSIPLVLNHDRYLIRRRSEVLTELVSLRLGEVSASVFKALLCVLEPHLIRCRSDLPDFTKVVLPTLTDGGKSVATVQEILANMSEPDKAKLKQSIYEESPSTYKGRELLLYRVSQHLEWLKRDKLKFVESLNGNLWAVDFNDLCDHVREHIYDERVQEKYGNLALRLLRVIRAKKMVDEKMLGKIALVPSSEIRSLLTDMKLASCIELQEVPRGNERNPSSTFFLWYHNPVHAYNYLLDDVYKAMENQYATLIAERKKRSVLIAKMTREDIKANPELLQPGERKELKEYKEIEQSVLVQLGRLEKLAMIFRDF</sequence>
<keyword evidence="5 8" id="KW-0804">Transcription</keyword>
<evidence type="ECO:0000256" key="4">
    <source>
        <dbReference type="ARBA" id="ARBA00022478"/>
    </source>
</evidence>
<evidence type="ECO:0000259" key="10">
    <source>
        <dbReference type="Pfam" id="PF08221"/>
    </source>
</evidence>
<comment type="function">
    <text evidence="7 8">DNA-dependent RNA polymerase catalyzes the transcription of DNA into RNA using the four ribonucleoside triphosphates as substrates. Specific core component of RNA polymerase III which synthesizes small RNAs, such as 5S rRNA and tRNAs.</text>
</comment>
<dbReference type="InterPro" id="IPR055207">
    <property type="entry name" value="POLR3C_WHD"/>
</dbReference>
<comment type="subunit">
    <text evidence="2 8">Component of the RNA polymerase III (Pol III) complex consisting of 17 subunits.</text>
</comment>
<keyword evidence="4 8" id="KW-0240">DNA-directed RNA polymerase</keyword>
<feature type="domain" description="DNA-directed RNA polymerase III subunit RPC3 winged-helix" evidence="11">
    <location>
        <begin position="350"/>
        <end position="421"/>
    </location>
</feature>
<dbReference type="Pfam" id="PF05645">
    <property type="entry name" value="RNA_pol_Rpc82"/>
    <property type="match status" value="1"/>
</dbReference>
<dbReference type="PANTHER" id="PTHR12949:SF0">
    <property type="entry name" value="DNA-DIRECTED RNA POLYMERASE III SUBUNIT RPC3"/>
    <property type="match status" value="1"/>
</dbReference>
<keyword evidence="13" id="KW-1185">Reference proteome</keyword>
<evidence type="ECO:0000256" key="5">
    <source>
        <dbReference type="ARBA" id="ARBA00023163"/>
    </source>
</evidence>
<evidence type="ECO:0000256" key="2">
    <source>
        <dbReference type="ARBA" id="ARBA00011206"/>
    </source>
</evidence>